<comment type="caution">
    <text evidence="3">The sequence shown here is derived from an EMBL/GenBank/DDBJ whole genome shotgun (WGS) entry which is preliminary data.</text>
</comment>
<dbReference type="Proteomes" id="UP000306147">
    <property type="component" value="Unassembled WGS sequence"/>
</dbReference>
<dbReference type="OrthoDB" id="9815245at2"/>
<protein>
    <submittedName>
        <fullName evidence="3">M23 family metallopeptidase</fullName>
    </submittedName>
</protein>
<keyword evidence="4" id="KW-1185">Reference proteome</keyword>
<name>A0A4V3QZR3_9SPHN</name>
<keyword evidence="1" id="KW-0732">Signal</keyword>
<dbReference type="PANTHER" id="PTHR21666:SF289">
    <property type="entry name" value="L-ALA--D-GLU ENDOPEPTIDASE"/>
    <property type="match status" value="1"/>
</dbReference>
<dbReference type="Gene3D" id="3.10.450.350">
    <property type="match status" value="1"/>
</dbReference>
<dbReference type="AlphaFoldDB" id="A0A4V3QZR3"/>
<dbReference type="InterPro" id="IPR011055">
    <property type="entry name" value="Dup_hybrid_motif"/>
</dbReference>
<sequence>MFLRNDHGLELGGSAVVTPAFPPVPGTALSTRLKRRVFANLDLAPDLGARIGTLTWYRGVATCLGLCAVTFLMAPGFETPIYGTAAPALTGAELDAARAQAIKPLAMGATTGYRVAATNLVAPLTDTPERPIISLDGVKLASGDALLSVLKRSGVGAKDAEQVGALVTKAVAFDDIQPGTTLDLTLGRRTDKAQPRPLQNMAFRAKFDLKLEVARNGTGLALKQIPIAIDHTPLRVQGAIGSSLYRSARAAGAPAKAVESFIRTLATRVPVSHLGSGCKFDIIVKQARAATGEVQLGNLLYAGVSSCDNKVQLMPWESNGKTEWFDGGGKGNKTGMMAMPTNGRFSSAFGMRRHPILGYTRMHKGIDIAAAWGTPVYAATDGVVQFAGRSSGYGNFIKLNHGGAFGTGYGHLSRILVHGGQSVRKGQVIGAVGNTGMSTGPHLHYELYKNGVAVNPRSVAFSSLRQLTGSDLGAFRSKLSQLLSVPVGRGAAKDSD</sequence>
<evidence type="ECO:0000256" key="1">
    <source>
        <dbReference type="ARBA" id="ARBA00022729"/>
    </source>
</evidence>
<dbReference type="SUPFAM" id="SSF51261">
    <property type="entry name" value="Duplicated hybrid motif"/>
    <property type="match status" value="1"/>
</dbReference>
<dbReference type="InterPro" id="IPR016047">
    <property type="entry name" value="M23ase_b-sheet_dom"/>
</dbReference>
<dbReference type="CDD" id="cd12797">
    <property type="entry name" value="M23_peptidase"/>
    <property type="match status" value="1"/>
</dbReference>
<organism evidence="3 4">
    <name type="scientific">Sphingomonas gei</name>
    <dbReference type="NCBI Taxonomy" id="1395960"/>
    <lineage>
        <taxon>Bacteria</taxon>
        <taxon>Pseudomonadati</taxon>
        <taxon>Pseudomonadota</taxon>
        <taxon>Alphaproteobacteria</taxon>
        <taxon>Sphingomonadales</taxon>
        <taxon>Sphingomonadaceae</taxon>
        <taxon>Sphingomonas</taxon>
    </lineage>
</organism>
<evidence type="ECO:0000313" key="3">
    <source>
        <dbReference type="EMBL" id="TGX55222.1"/>
    </source>
</evidence>
<dbReference type="Gene3D" id="2.70.70.10">
    <property type="entry name" value="Glucose Permease (Domain IIA)"/>
    <property type="match status" value="1"/>
</dbReference>
<dbReference type="EMBL" id="SRXT01000002">
    <property type="protein sequence ID" value="TGX55222.1"/>
    <property type="molecule type" value="Genomic_DNA"/>
</dbReference>
<feature type="domain" description="M23ase beta-sheet core" evidence="2">
    <location>
        <begin position="361"/>
        <end position="456"/>
    </location>
</feature>
<reference evidence="3 4" key="1">
    <citation type="submission" date="2019-04" db="EMBL/GenBank/DDBJ databases">
        <title>Sphingomonas psychrotolerans sp. nov., isolated from soil in the Tianshan Mountains, Xinjiang, China.</title>
        <authorList>
            <person name="Luo Y."/>
            <person name="Sheng H."/>
        </authorList>
    </citation>
    <scope>NUCLEOTIDE SEQUENCE [LARGE SCALE GENOMIC DNA]</scope>
    <source>
        <strain evidence="3 4">ZFGT-11</strain>
    </source>
</reference>
<evidence type="ECO:0000313" key="4">
    <source>
        <dbReference type="Proteomes" id="UP000306147"/>
    </source>
</evidence>
<accession>A0A4V3QZR3</accession>
<dbReference type="PANTHER" id="PTHR21666">
    <property type="entry name" value="PEPTIDASE-RELATED"/>
    <property type="match status" value="1"/>
</dbReference>
<dbReference type="FunFam" id="2.70.70.10:FF:000006">
    <property type="entry name" value="M23 family peptidase"/>
    <property type="match status" value="1"/>
</dbReference>
<proteinExistence type="predicted"/>
<dbReference type="Pfam" id="PF01551">
    <property type="entry name" value="Peptidase_M23"/>
    <property type="match status" value="1"/>
</dbReference>
<evidence type="ECO:0000259" key="2">
    <source>
        <dbReference type="Pfam" id="PF01551"/>
    </source>
</evidence>
<dbReference type="GO" id="GO:0004222">
    <property type="term" value="F:metalloendopeptidase activity"/>
    <property type="evidence" value="ECO:0007669"/>
    <property type="project" value="TreeGrafter"/>
</dbReference>
<dbReference type="InterPro" id="IPR050570">
    <property type="entry name" value="Cell_wall_metabolism_enzyme"/>
</dbReference>
<gene>
    <name evidence="3" type="ORF">E5A73_04380</name>
</gene>